<evidence type="ECO:0000313" key="2">
    <source>
        <dbReference type="EMBL" id="KAF0898262.1"/>
    </source>
</evidence>
<protein>
    <submittedName>
        <fullName evidence="2">Uncharacterized protein</fullName>
    </submittedName>
</protein>
<comment type="caution">
    <text evidence="2">The sequence shown here is derived from an EMBL/GenBank/DDBJ whole genome shotgun (WGS) entry which is preliminary data.</text>
</comment>
<proteinExistence type="predicted"/>
<dbReference type="AlphaFoldDB" id="A0A6G1CDL1"/>
<evidence type="ECO:0000256" key="1">
    <source>
        <dbReference type="SAM" id="MobiDB-lite"/>
    </source>
</evidence>
<name>A0A6G1CDL1_9ORYZ</name>
<keyword evidence="3" id="KW-1185">Reference proteome</keyword>
<dbReference type="EMBL" id="SPHZ02000009">
    <property type="protein sequence ID" value="KAF0898262.1"/>
    <property type="molecule type" value="Genomic_DNA"/>
</dbReference>
<accession>A0A6G1CDL1</accession>
<dbReference type="Proteomes" id="UP000479710">
    <property type="component" value="Unassembled WGS sequence"/>
</dbReference>
<sequence length="110" mass="12658">MAAAHVAASSTLRSHRHLHLHRSAWRLRRRRREHWVRAVVAEAEEGAEVDAAAARVVASSTSRSHRHLHWSVWRSRRRLRTSHRLEAVEDRRGASETRDGEVEAVVVNQP</sequence>
<reference evidence="2 3" key="1">
    <citation type="submission" date="2019-11" db="EMBL/GenBank/DDBJ databases">
        <title>Whole genome sequence of Oryza granulata.</title>
        <authorList>
            <person name="Li W."/>
        </authorList>
    </citation>
    <scope>NUCLEOTIDE SEQUENCE [LARGE SCALE GENOMIC DNA]</scope>
    <source>
        <strain evidence="3">cv. Menghai</strain>
        <tissue evidence="2">Leaf</tissue>
    </source>
</reference>
<feature type="region of interest" description="Disordered" evidence="1">
    <location>
        <begin position="88"/>
        <end position="110"/>
    </location>
</feature>
<feature type="compositionally biased region" description="Basic and acidic residues" evidence="1">
    <location>
        <begin position="88"/>
        <end position="101"/>
    </location>
</feature>
<organism evidence="2 3">
    <name type="scientific">Oryza meyeriana var. granulata</name>
    <dbReference type="NCBI Taxonomy" id="110450"/>
    <lineage>
        <taxon>Eukaryota</taxon>
        <taxon>Viridiplantae</taxon>
        <taxon>Streptophyta</taxon>
        <taxon>Embryophyta</taxon>
        <taxon>Tracheophyta</taxon>
        <taxon>Spermatophyta</taxon>
        <taxon>Magnoliopsida</taxon>
        <taxon>Liliopsida</taxon>
        <taxon>Poales</taxon>
        <taxon>Poaceae</taxon>
        <taxon>BOP clade</taxon>
        <taxon>Oryzoideae</taxon>
        <taxon>Oryzeae</taxon>
        <taxon>Oryzinae</taxon>
        <taxon>Oryza</taxon>
        <taxon>Oryza meyeriana</taxon>
    </lineage>
</organism>
<gene>
    <name evidence="2" type="ORF">E2562_005851</name>
</gene>
<evidence type="ECO:0000313" key="3">
    <source>
        <dbReference type="Proteomes" id="UP000479710"/>
    </source>
</evidence>